<dbReference type="CDD" id="cd17324">
    <property type="entry name" value="MFS_NepI_like"/>
    <property type="match status" value="1"/>
</dbReference>
<comment type="subcellular location">
    <subcellularLocation>
        <location evidence="1">Membrane</location>
        <topology evidence="1">Multi-pass membrane protein</topology>
    </subcellularLocation>
</comment>
<feature type="transmembrane region" description="Helical" evidence="3">
    <location>
        <begin position="261"/>
        <end position="286"/>
    </location>
</feature>
<dbReference type="InterPro" id="IPR020846">
    <property type="entry name" value="MFS_dom"/>
</dbReference>
<feature type="transmembrane region" description="Helical" evidence="3">
    <location>
        <begin position="348"/>
        <end position="364"/>
    </location>
</feature>
<dbReference type="GO" id="GO:0016020">
    <property type="term" value="C:membrane"/>
    <property type="evidence" value="ECO:0007669"/>
    <property type="project" value="UniProtKB-SubCell"/>
</dbReference>
<dbReference type="RefSeq" id="XP_041296471.1">
    <property type="nucleotide sequence ID" value="XM_041432787.1"/>
</dbReference>
<accession>A0A9P7JXK4</accession>
<feature type="transmembrane region" description="Helical" evidence="3">
    <location>
        <begin position="385"/>
        <end position="402"/>
    </location>
</feature>
<keyword evidence="3" id="KW-0472">Membrane</keyword>
<dbReference type="PANTHER" id="PTHR42910:SF1">
    <property type="entry name" value="MAJOR FACILITATOR SUPERFAMILY (MFS) PROFILE DOMAIN-CONTAINING PROTEIN"/>
    <property type="match status" value="1"/>
</dbReference>
<proteinExistence type="predicted"/>
<feature type="transmembrane region" description="Helical" evidence="3">
    <location>
        <begin position="324"/>
        <end position="342"/>
    </location>
</feature>
<dbReference type="Proteomes" id="UP000823399">
    <property type="component" value="Unassembled WGS sequence"/>
</dbReference>
<feature type="transmembrane region" description="Helical" evidence="3">
    <location>
        <begin position="126"/>
        <end position="147"/>
    </location>
</feature>
<dbReference type="GO" id="GO:0022857">
    <property type="term" value="F:transmembrane transporter activity"/>
    <property type="evidence" value="ECO:0007669"/>
    <property type="project" value="InterPro"/>
</dbReference>
<dbReference type="Pfam" id="PF07690">
    <property type="entry name" value="MFS_1"/>
    <property type="match status" value="1"/>
</dbReference>
<dbReference type="PROSITE" id="PS50850">
    <property type="entry name" value="MFS"/>
    <property type="match status" value="1"/>
</dbReference>
<dbReference type="AlphaFoldDB" id="A0A9P7JXK4"/>
<feature type="transmembrane region" description="Helical" evidence="3">
    <location>
        <begin position="414"/>
        <end position="435"/>
    </location>
</feature>
<dbReference type="PANTHER" id="PTHR42910">
    <property type="entry name" value="TRANSPORTER SCO4007-RELATED"/>
    <property type="match status" value="1"/>
</dbReference>
<evidence type="ECO:0000256" key="2">
    <source>
        <dbReference type="SAM" id="MobiDB-lite"/>
    </source>
</evidence>
<evidence type="ECO:0000256" key="3">
    <source>
        <dbReference type="SAM" id="Phobius"/>
    </source>
</evidence>
<evidence type="ECO:0000259" key="4">
    <source>
        <dbReference type="PROSITE" id="PS50850"/>
    </source>
</evidence>
<evidence type="ECO:0000313" key="6">
    <source>
        <dbReference type="Proteomes" id="UP000823399"/>
    </source>
</evidence>
<reference evidence="5" key="1">
    <citation type="journal article" date="2020" name="New Phytol.">
        <title>Comparative genomics reveals dynamic genome evolution in host specialist ectomycorrhizal fungi.</title>
        <authorList>
            <person name="Lofgren L.A."/>
            <person name="Nguyen N.H."/>
            <person name="Vilgalys R."/>
            <person name="Ruytinx J."/>
            <person name="Liao H.L."/>
            <person name="Branco S."/>
            <person name="Kuo A."/>
            <person name="LaButti K."/>
            <person name="Lipzen A."/>
            <person name="Andreopoulos W."/>
            <person name="Pangilinan J."/>
            <person name="Riley R."/>
            <person name="Hundley H."/>
            <person name="Na H."/>
            <person name="Barry K."/>
            <person name="Grigoriev I.V."/>
            <person name="Stajich J.E."/>
            <person name="Kennedy P.G."/>
        </authorList>
    </citation>
    <scope>NUCLEOTIDE SEQUENCE</scope>
    <source>
        <strain evidence="5">FC423</strain>
    </source>
</reference>
<feature type="transmembrane region" description="Helical" evidence="3">
    <location>
        <begin position="214"/>
        <end position="233"/>
    </location>
</feature>
<feature type="transmembrane region" description="Helical" evidence="3">
    <location>
        <begin position="153"/>
        <end position="172"/>
    </location>
</feature>
<keyword evidence="3" id="KW-1133">Transmembrane helix</keyword>
<evidence type="ECO:0000313" key="5">
    <source>
        <dbReference type="EMBL" id="KAG2114358.1"/>
    </source>
</evidence>
<feature type="transmembrane region" description="Helical" evidence="3">
    <location>
        <begin position="97"/>
        <end position="114"/>
    </location>
</feature>
<feature type="region of interest" description="Disordered" evidence="2">
    <location>
        <begin position="460"/>
        <end position="496"/>
    </location>
</feature>
<gene>
    <name evidence="5" type="ORF">F5147DRAFT_630866</name>
</gene>
<dbReference type="EMBL" id="JABBWM010000010">
    <property type="protein sequence ID" value="KAG2114358.1"/>
    <property type="molecule type" value="Genomic_DNA"/>
</dbReference>
<organism evidence="5 6">
    <name type="scientific">Suillus discolor</name>
    <dbReference type="NCBI Taxonomy" id="1912936"/>
    <lineage>
        <taxon>Eukaryota</taxon>
        <taxon>Fungi</taxon>
        <taxon>Dikarya</taxon>
        <taxon>Basidiomycota</taxon>
        <taxon>Agaricomycotina</taxon>
        <taxon>Agaricomycetes</taxon>
        <taxon>Agaricomycetidae</taxon>
        <taxon>Boletales</taxon>
        <taxon>Suillineae</taxon>
        <taxon>Suillaceae</taxon>
        <taxon>Suillus</taxon>
    </lineage>
</organism>
<feature type="domain" description="Major facilitator superfamily (MFS) profile" evidence="4">
    <location>
        <begin position="57"/>
        <end position="441"/>
    </location>
</feature>
<sequence length="496" mass="53933">MSPSSTEKLEAHCESTETAVENVAASTEDSSWPTKDFGLIPIPKRLQYNPMEPFHFGILLNASFGFASTFTVANLYYCQPLLIEFSKSFDVAYEEVSRIPTLIQAGYLVGLVLISPLGDLVRRRQLVLLLVATSTAFTIGLAVTNVFRVFEVLSFLTGVVTVTPQILMPLAADLAPPERRASALSVVLSGLMLGILIARVLAGVIANFTTWRVVYYMSIGVQLLVLIGSYLMLPDYPSKNRDMTYFQILFSMAKYAVTEPLVIQMAIINIASNACFTGFWVTLTFLLGGPPYYYSTLIIGLFGLVGMLGVLVGPFSGRLIDRLVPWYATLVATGVLLISQAVQTAAGGINVAAVIIACFGLDVGRQSQQVSMTARVLSISPAAGARLNAILILSVFIGQVMGTSVGTQVFVQHGWRACSILMLALHAFEILVLLLRGPHCSRKRWFGYEGGFEARRRVILEREKSPSGEGKTVDHDPETQKEAPIQSGESLQSDPS</sequence>
<feature type="compositionally biased region" description="Polar residues" evidence="2">
    <location>
        <begin position="487"/>
        <end position="496"/>
    </location>
</feature>
<feature type="transmembrane region" description="Helical" evidence="3">
    <location>
        <begin position="184"/>
        <end position="208"/>
    </location>
</feature>
<keyword evidence="3" id="KW-0812">Transmembrane</keyword>
<feature type="transmembrane region" description="Helical" evidence="3">
    <location>
        <begin position="292"/>
        <end position="312"/>
    </location>
</feature>
<dbReference type="OrthoDB" id="2105912at2759"/>
<protein>
    <submittedName>
        <fullName evidence="5">Major facilitator superfamily domain-containing protein</fullName>
    </submittedName>
</protein>
<name>A0A9P7JXK4_9AGAM</name>
<dbReference type="SUPFAM" id="SSF103473">
    <property type="entry name" value="MFS general substrate transporter"/>
    <property type="match status" value="1"/>
</dbReference>
<comment type="caution">
    <text evidence="5">The sequence shown here is derived from an EMBL/GenBank/DDBJ whole genome shotgun (WGS) entry which is preliminary data.</text>
</comment>
<evidence type="ECO:0000256" key="1">
    <source>
        <dbReference type="ARBA" id="ARBA00004141"/>
    </source>
</evidence>
<dbReference type="InterPro" id="IPR036259">
    <property type="entry name" value="MFS_trans_sf"/>
</dbReference>
<feature type="transmembrane region" description="Helical" evidence="3">
    <location>
        <begin position="54"/>
        <end position="77"/>
    </location>
</feature>
<feature type="compositionally biased region" description="Basic and acidic residues" evidence="2">
    <location>
        <begin position="460"/>
        <end position="481"/>
    </location>
</feature>
<dbReference type="Gene3D" id="1.20.1250.20">
    <property type="entry name" value="MFS general substrate transporter like domains"/>
    <property type="match status" value="1"/>
</dbReference>
<keyword evidence="6" id="KW-1185">Reference proteome</keyword>
<dbReference type="InterPro" id="IPR011701">
    <property type="entry name" value="MFS"/>
</dbReference>
<dbReference type="GeneID" id="64695046"/>